<accession>A0A5J4TSB3</accession>
<proteinExistence type="predicted"/>
<gene>
    <name evidence="1" type="ORF">EZS28_043603</name>
</gene>
<dbReference type="Proteomes" id="UP000324800">
    <property type="component" value="Unassembled WGS sequence"/>
</dbReference>
<protein>
    <submittedName>
        <fullName evidence="1">Uncharacterized protein</fullName>
    </submittedName>
</protein>
<dbReference type="EMBL" id="SNRW01026339">
    <property type="protein sequence ID" value="KAA6360870.1"/>
    <property type="molecule type" value="Genomic_DNA"/>
</dbReference>
<evidence type="ECO:0000313" key="1">
    <source>
        <dbReference type="EMBL" id="KAA6360870.1"/>
    </source>
</evidence>
<sequence>IDLETWFYKTKFQATSLIPDIPIFCPFIETVGGNGLNNVCFKQNLVDAPVLWFQNMLSQDESIIGSVDESVDDSVDGFINGFINDMDKFIDVVDKQFKDLNLRKRLKELPAAHTIII</sequence>
<reference evidence="1 2" key="1">
    <citation type="submission" date="2019-03" db="EMBL/GenBank/DDBJ databases">
        <title>Single cell metagenomics reveals metabolic interactions within the superorganism composed of flagellate Streblomastix strix and complex community of Bacteroidetes bacteria on its surface.</title>
        <authorList>
            <person name="Treitli S.C."/>
            <person name="Kolisko M."/>
            <person name="Husnik F."/>
            <person name="Keeling P."/>
            <person name="Hampl V."/>
        </authorList>
    </citation>
    <scope>NUCLEOTIDE SEQUENCE [LARGE SCALE GENOMIC DNA]</scope>
    <source>
        <strain evidence="1">ST1C</strain>
    </source>
</reference>
<dbReference type="AlphaFoldDB" id="A0A5J4TSB3"/>
<organism evidence="1 2">
    <name type="scientific">Streblomastix strix</name>
    <dbReference type="NCBI Taxonomy" id="222440"/>
    <lineage>
        <taxon>Eukaryota</taxon>
        <taxon>Metamonada</taxon>
        <taxon>Preaxostyla</taxon>
        <taxon>Oxymonadida</taxon>
        <taxon>Streblomastigidae</taxon>
        <taxon>Streblomastix</taxon>
    </lineage>
</organism>
<evidence type="ECO:0000313" key="2">
    <source>
        <dbReference type="Proteomes" id="UP000324800"/>
    </source>
</evidence>
<feature type="non-terminal residue" evidence="1">
    <location>
        <position position="1"/>
    </location>
</feature>
<name>A0A5J4TSB3_9EUKA</name>
<comment type="caution">
    <text evidence="1">The sequence shown here is derived from an EMBL/GenBank/DDBJ whole genome shotgun (WGS) entry which is preliminary data.</text>
</comment>